<evidence type="ECO:0000313" key="1">
    <source>
        <dbReference type="EMBL" id="AEL27386.1"/>
    </source>
</evidence>
<dbReference type="AlphaFoldDB" id="G0J1J1"/>
<keyword evidence="2" id="KW-1185">Reference proteome</keyword>
<dbReference type="EMBL" id="CP002955">
    <property type="protein sequence ID" value="AEL27386.1"/>
    <property type="molecule type" value="Genomic_DNA"/>
</dbReference>
<dbReference type="RefSeq" id="WP_014021672.1">
    <property type="nucleotide sequence ID" value="NC_015914.1"/>
</dbReference>
<dbReference type="STRING" id="880070.Cycma_3673"/>
<protein>
    <recommendedName>
        <fullName evidence="3">6-bladed beta-propeller</fullName>
    </recommendedName>
</protein>
<evidence type="ECO:0008006" key="3">
    <source>
        <dbReference type="Google" id="ProtNLM"/>
    </source>
</evidence>
<dbReference type="Pfam" id="PF17170">
    <property type="entry name" value="DUF5128"/>
    <property type="match status" value="1"/>
</dbReference>
<accession>G0J1J1</accession>
<dbReference type="KEGG" id="cmr:Cycma_3673"/>
<organism evidence="1 2">
    <name type="scientific">Cyclobacterium marinum (strain ATCC 25205 / DSM 745 / LMG 13164 / NCIMB 1802)</name>
    <name type="common">Flectobacillus marinus</name>
    <dbReference type="NCBI Taxonomy" id="880070"/>
    <lineage>
        <taxon>Bacteria</taxon>
        <taxon>Pseudomonadati</taxon>
        <taxon>Bacteroidota</taxon>
        <taxon>Cytophagia</taxon>
        <taxon>Cytophagales</taxon>
        <taxon>Cyclobacteriaceae</taxon>
        <taxon>Cyclobacterium</taxon>
    </lineage>
</organism>
<name>G0J1J1_CYCMS</name>
<dbReference type="InterPro" id="IPR011042">
    <property type="entry name" value="6-blade_b-propeller_TolB-like"/>
</dbReference>
<gene>
    <name evidence="1" type="ordered locus">Cycma_3673</name>
</gene>
<reference evidence="2" key="1">
    <citation type="submission" date="2011-07" db="EMBL/GenBank/DDBJ databases">
        <title>The complete genome of Cyclobacterium marinum DSM 745.</title>
        <authorList>
            <person name="Lucas S."/>
            <person name="Han J."/>
            <person name="Lapidus A."/>
            <person name="Bruce D."/>
            <person name="Goodwin L."/>
            <person name="Pitluck S."/>
            <person name="Peters L."/>
            <person name="Kyrpides N."/>
            <person name="Mavromatis K."/>
            <person name="Ivanova N."/>
            <person name="Ovchinnikova G."/>
            <person name="Chertkov O."/>
            <person name="Detter J.C."/>
            <person name="Tapia R."/>
            <person name="Han C."/>
            <person name="Land M."/>
            <person name="Hauser L."/>
            <person name="Markowitz V."/>
            <person name="Cheng J.-F."/>
            <person name="Hugenholtz P."/>
            <person name="Woyke T."/>
            <person name="Wu D."/>
            <person name="Tindall B."/>
            <person name="Schuetze A."/>
            <person name="Brambilla E."/>
            <person name="Klenk H.-P."/>
            <person name="Eisen J.A."/>
        </authorList>
    </citation>
    <scope>NUCLEOTIDE SEQUENCE [LARGE SCALE GENOMIC DNA]</scope>
    <source>
        <strain evidence="2">ATCC 25205 / DSM 745 / LMG 13164 / NCIMB 1802</strain>
    </source>
</reference>
<sequence>MFTPKDPIRLKKRIIGFVNLFFSGQPNNFYFSETLASTCYFKDVSFCYLRFLLIFGLFFSCQQKKHIEKQEGSIDVISVDLSQSRTGKLSEFFEPEINYIWLEDELEEAQLNSNLQQIIFHGDKIYALDNNGCKCISMFSKSGKYLGRIGAYGEGPGEYQNLGSLIVVKEELVLLEGVSGDIMWFSLEGEFLRESNLKDFSGIGVFSEFDDRFYFYKIARNSGEFFVQSLNMKLQDTINYMPYHPERVESEMTGRNYFQKSKHHLYFGMTFLDTIYQFQNQQLVPQFVFDYGNYGQDLEKLNEMEIMERITFMNTHGKLYFRGRYQVSEKQLYAIFNYENNFYNIFYDLENSQSNTIEGMIINDLDGGLDVSLLPIAFAPGKVGLTMPGKAVYQTLMAKKNQMGQVEYENWVKGVGANLAKTAFAGKGSENPVLIVYTLK</sequence>
<proteinExistence type="predicted"/>
<dbReference type="Proteomes" id="UP000001635">
    <property type="component" value="Chromosome"/>
</dbReference>
<dbReference type="Gene3D" id="2.120.10.30">
    <property type="entry name" value="TolB, C-terminal domain"/>
    <property type="match status" value="1"/>
</dbReference>
<dbReference type="OrthoDB" id="818842at2"/>
<dbReference type="HOGENOM" id="CLU_056133_0_0_10"/>
<evidence type="ECO:0000313" key="2">
    <source>
        <dbReference type="Proteomes" id="UP000001635"/>
    </source>
</evidence>